<dbReference type="EMBL" id="JARPOI010000012">
    <property type="protein sequence ID" value="KAJ9166725.1"/>
    <property type="molecule type" value="Genomic_DNA"/>
</dbReference>
<dbReference type="PANTHER" id="PTHR33871:SF18">
    <property type="entry name" value="F24J8.12 PROTEIN"/>
    <property type="match status" value="1"/>
</dbReference>
<gene>
    <name evidence="2" type="ORF">P3X46_021432</name>
</gene>
<keyword evidence="3" id="KW-1185">Reference proteome</keyword>
<feature type="region of interest" description="Disordered" evidence="1">
    <location>
        <begin position="132"/>
        <end position="210"/>
    </location>
</feature>
<accession>A0ABQ9LGU2</accession>
<feature type="compositionally biased region" description="Low complexity" evidence="1">
    <location>
        <begin position="185"/>
        <end position="197"/>
    </location>
</feature>
<proteinExistence type="predicted"/>
<organism evidence="2 3">
    <name type="scientific">Hevea brasiliensis</name>
    <name type="common">Para rubber tree</name>
    <name type="synonym">Siphonia brasiliensis</name>
    <dbReference type="NCBI Taxonomy" id="3981"/>
    <lineage>
        <taxon>Eukaryota</taxon>
        <taxon>Viridiplantae</taxon>
        <taxon>Streptophyta</taxon>
        <taxon>Embryophyta</taxon>
        <taxon>Tracheophyta</taxon>
        <taxon>Spermatophyta</taxon>
        <taxon>Magnoliopsida</taxon>
        <taxon>eudicotyledons</taxon>
        <taxon>Gunneridae</taxon>
        <taxon>Pentapetalae</taxon>
        <taxon>rosids</taxon>
        <taxon>fabids</taxon>
        <taxon>Malpighiales</taxon>
        <taxon>Euphorbiaceae</taxon>
        <taxon>Crotonoideae</taxon>
        <taxon>Micrandreae</taxon>
        <taxon>Hevea</taxon>
    </lineage>
</organism>
<feature type="compositionally biased region" description="Polar residues" evidence="1">
    <location>
        <begin position="141"/>
        <end position="152"/>
    </location>
</feature>
<sequence length="304" mass="33540">MGCCMSKCKPKKHSMQDFNNVQEKLAISQPSKLTLTTPIISPSNKISPSPSSPTTSSSSVSSFTCTSNSNTTLSSCFSLSSGSSSILTTKDPSSNEFLWSCVKENPHIIRINSIKKFSELLVPPDVYARNMDSAAPAPKQSFPTQRVYGSSKLQKRVRSNSPAPLNRQKSFRREHERINSSYSVPSRALRSPSPSRRLNGDSGRKILTGTPKESFSKRMVDSKANAAYSSVSSSLRKENLRPMSPYMKSHHLRSCLKNRETSIHRASSKIDGVTVEEALAHTDTDVPMEDIDNPLISLDCFIFL</sequence>
<evidence type="ECO:0000313" key="3">
    <source>
        <dbReference type="Proteomes" id="UP001174677"/>
    </source>
</evidence>
<dbReference type="Proteomes" id="UP001174677">
    <property type="component" value="Chromosome 12"/>
</dbReference>
<comment type="caution">
    <text evidence="2">The sequence shown here is derived from an EMBL/GenBank/DDBJ whole genome shotgun (WGS) entry which is preliminary data.</text>
</comment>
<name>A0ABQ9LGU2_HEVBR</name>
<evidence type="ECO:0000256" key="1">
    <source>
        <dbReference type="SAM" id="MobiDB-lite"/>
    </source>
</evidence>
<dbReference type="PANTHER" id="PTHR33871">
    <property type="entry name" value="OS05G0503100 PROTEIN-RELATED"/>
    <property type="match status" value="1"/>
</dbReference>
<reference evidence="2 3" key="1">
    <citation type="journal article" date="2023" name="Plant Biotechnol. J.">
        <title>Chromosome-level wild Hevea brasiliensis genome provides new tools for genomic-assisted breeding and valuable loci to elevate rubber yield.</title>
        <authorList>
            <person name="Cheng H."/>
            <person name="Song X."/>
            <person name="Hu Y."/>
            <person name="Wu T."/>
            <person name="Yang Q."/>
            <person name="An Z."/>
            <person name="Feng S."/>
            <person name="Deng Z."/>
            <person name="Wu W."/>
            <person name="Zeng X."/>
            <person name="Tu M."/>
            <person name="Wang X."/>
            <person name="Huang H."/>
        </authorList>
    </citation>
    <scope>NUCLEOTIDE SEQUENCE [LARGE SCALE GENOMIC DNA]</scope>
    <source>
        <strain evidence="2">MT/VB/25A 57/8</strain>
    </source>
</reference>
<protein>
    <submittedName>
        <fullName evidence="2">Uncharacterized protein</fullName>
    </submittedName>
</protein>
<evidence type="ECO:0000313" key="2">
    <source>
        <dbReference type="EMBL" id="KAJ9166725.1"/>
    </source>
</evidence>
<feature type="region of interest" description="Disordered" evidence="1">
    <location>
        <begin position="38"/>
        <end position="60"/>
    </location>
</feature>